<feature type="transmembrane region" description="Helical" evidence="1">
    <location>
        <begin position="262"/>
        <end position="284"/>
    </location>
</feature>
<reference evidence="2" key="2">
    <citation type="submission" date="2020-09" db="EMBL/GenBank/DDBJ databases">
        <authorList>
            <person name="Sun Q."/>
            <person name="Zhou Y."/>
        </authorList>
    </citation>
    <scope>NUCLEOTIDE SEQUENCE</scope>
    <source>
        <strain evidence="2">CGMCC 4.7312</strain>
    </source>
</reference>
<sequence length="348" mass="36684">MAVSATSESTTLNTTTPREDAIAVIFGACLIAGAMADGWAHVNIVDTLEGFFTPWHGLLYAGFTASAAWIFWLAYQRRDASPIWWRDGWPAGYRLGALGVLLFLVGGLADMMWHELLGVEVGLEATFSPSHIVLGVGAVLIVTSPLRSWWASGGDGRRAASGLASLALGPMAATILLIHSSAFETRAPVTRYVEDTGQASGLDAPERLYAITGVGSYVVTTLLVLIPVLLAYRSTRTAGATTAVVAGVALFNMVVYEFPTPQVLGALLALVGAAVADATLLRLVRVDRWRLPVIGALAPALVWSGHLLGLHLAEGLRWPPEMWTGVPVLTALLGALLGVLAARPVPSS</sequence>
<name>A0A917U5Z7_9ACTN</name>
<feature type="transmembrane region" description="Helical" evidence="1">
    <location>
        <begin position="54"/>
        <end position="75"/>
    </location>
</feature>
<protein>
    <submittedName>
        <fullName evidence="2">Uncharacterized protein</fullName>
    </submittedName>
</protein>
<feature type="transmembrane region" description="Helical" evidence="1">
    <location>
        <begin position="322"/>
        <end position="342"/>
    </location>
</feature>
<feature type="transmembrane region" description="Helical" evidence="1">
    <location>
        <begin position="162"/>
        <end position="182"/>
    </location>
</feature>
<evidence type="ECO:0000256" key="1">
    <source>
        <dbReference type="SAM" id="Phobius"/>
    </source>
</evidence>
<comment type="caution">
    <text evidence="2">The sequence shown here is derived from an EMBL/GenBank/DDBJ whole genome shotgun (WGS) entry which is preliminary data.</text>
</comment>
<keyword evidence="1" id="KW-0812">Transmembrane</keyword>
<keyword evidence="1" id="KW-1133">Transmembrane helix</keyword>
<gene>
    <name evidence="2" type="ORF">GCM10011608_52880</name>
</gene>
<feature type="transmembrane region" description="Helical" evidence="1">
    <location>
        <begin position="95"/>
        <end position="112"/>
    </location>
</feature>
<dbReference type="AlphaFoldDB" id="A0A917U5Z7"/>
<dbReference type="Proteomes" id="UP000608890">
    <property type="component" value="Unassembled WGS sequence"/>
</dbReference>
<organism evidence="2 3">
    <name type="scientific">Micromonospora sonchi</name>
    <dbReference type="NCBI Taxonomy" id="1763543"/>
    <lineage>
        <taxon>Bacteria</taxon>
        <taxon>Bacillati</taxon>
        <taxon>Actinomycetota</taxon>
        <taxon>Actinomycetes</taxon>
        <taxon>Micromonosporales</taxon>
        <taxon>Micromonosporaceae</taxon>
        <taxon>Micromonospora</taxon>
    </lineage>
</organism>
<dbReference type="EMBL" id="BMNB01000034">
    <property type="protein sequence ID" value="GGM61228.1"/>
    <property type="molecule type" value="Genomic_DNA"/>
</dbReference>
<feature type="transmembrane region" description="Helical" evidence="1">
    <location>
        <begin position="132"/>
        <end position="150"/>
    </location>
</feature>
<accession>A0A917U5Z7</accession>
<feature type="transmembrane region" description="Helical" evidence="1">
    <location>
        <begin position="291"/>
        <end position="310"/>
    </location>
</feature>
<reference evidence="2" key="1">
    <citation type="journal article" date="2014" name="Int. J. Syst. Evol. Microbiol.">
        <title>Complete genome sequence of Corynebacterium casei LMG S-19264T (=DSM 44701T), isolated from a smear-ripened cheese.</title>
        <authorList>
            <consortium name="US DOE Joint Genome Institute (JGI-PGF)"/>
            <person name="Walter F."/>
            <person name="Albersmeier A."/>
            <person name="Kalinowski J."/>
            <person name="Ruckert C."/>
        </authorList>
    </citation>
    <scope>NUCLEOTIDE SEQUENCE</scope>
    <source>
        <strain evidence="2">CGMCC 4.7312</strain>
    </source>
</reference>
<evidence type="ECO:0000313" key="2">
    <source>
        <dbReference type="EMBL" id="GGM61228.1"/>
    </source>
</evidence>
<evidence type="ECO:0000313" key="3">
    <source>
        <dbReference type="Proteomes" id="UP000608890"/>
    </source>
</evidence>
<feature type="transmembrane region" description="Helical" evidence="1">
    <location>
        <begin position="237"/>
        <end position="256"/>
    </location>
</feature>
<feature type="transmembrane region" description="Helical" evidence="1">
    <location>
        <begin position="21"/>
        <end position="42"/>
    </location>
</feature>
<proteinExistence type="predicted"/>
<keyword evidence="1" id="KW-0472">Membrane</keyword>
<dbReference type="RefSeq" id="WP_189049065.1">
    <property type="nucleotide sequence ID" value="NZ_BMNB01000034.1"/>
</dbReference>
<keyword evidence="3" id="KW-1185">Reference proteome</keyword>
<feature type="transmembrane region" description="Helical" evidence="1">
    <location>
        <begin position="208"/>
        <end position="230"/>
    </location>
</feature>